<evidence type="ECO:0008006" key="4">
    <source>
        <dbReference type="Google" id="ProtNLM"/>
    </source>
</evidence>
<gene>
    <name evidence="2" type="ORF">OHU17_06075</name>
</gene>
<protein>
    <recommendedName>
        <fullName evidence="4">Nucleotidyltransferase</fullName>
    </recommendedName>
</protein>
<evidence type="ECO:0000313" key="3">
    <source>
        <dbReference type="Proteomes" id="UP001432075"/>
    </source>
</evidence>
<organism evidence="2 3">
    <name type="scientific">Streptomyces goshikiensis</name>
    <dbReference type="NCBI Taxonomy" id="1942"/>
    <lineage>
        <taxon>Bacteria</taxon>
        <taxon>Bacillati</taxon>
        <taxon>Actinomycetota</taxon>
        <taxon>Actinomycetes</taxon>
        <taxon>Kitasatosporales</taxon>
        <taxon>Streptomycetaceae</taxon>
        <taxon>Streptomyces</taxon>
    </lineage>
</organism>
<accession>A0ABZ1RHE9</accession>
<feature type="coiled-coil region" evidence="1">
    <location>
        <begin position="3"/>
        <end position="30"/>
    </location>
</feature>
<dbReference type="RefSeq" id="WP_328775464.1">
    <property type="nucleotide sequence ID" value="NZ_CP108057.1"/>
</dbReference>
<evidence type="ECO:0000313" key="2">
    <source>
        <dbReference type="EMBL" id="WUO45434.1"/>
    </source>
</evidence>
<sequence>MKEKSLKQLLEKARHEIEVTDDELAEAKRRRQLLAGALGRAFPGSTVYFNGSVAHGDANSPLTDVDLGAKLSPGDAQGFGPDGNDALPLMERARDAIREDLAKEFPKLTVEVAGRRRAVLVRFGDPVTAGQPDFTADVMTAIPHPSGKGLFIPNMEIADKWDRADPITHTEMVLDAIDRTENTFARTVRLLKHWNCTHSKPLCSWNIKALALECITTPMPLAEALQAFFTHAAQELKSGQTDDPAGVADLIPLNLPISEVRKRLDTARDYIDLAMEHENENRPLSAQHVLSKVFPEIVPDADPTQEEAARLRRDVIVTGSAASGLGLAGPRVTTTRAWAL</sequence>
<evidence type="ECO:0000256" key="1">
    <source>
        <dbReference type="SAM" id="Coils"/>
    </source>
</evidence>
<keyword evidence="3" id="KW-1185">Reference proteome</keyword>
<name>A0ABZ1RHE9_9ACTN</name>
<reference evidence="2" key="1">
    <citation type="submission" date="2022-10" db="EMBL/GenBank/DDBJ databases">
        <title>The complete genomes of actinobacterial strains from the NBC collection.</title>
        <authorList>
            <person name="Joergensen T.S."/>
            <person name="Alvarez Arevalo M."/>
            <person name="Sterndorff E.B."/>
            <person name="Faurdal D."/>
            <person name="Vuksanovic O."/>
            <person name="Mourched A.-S."/>
            <person name="Charusanti P."/>
            <person name="Shaw S."/>
            <person name="Blin K."/>
            <person name="Weber T."/>
        </authorList>
    </citation>
    <scope>NUCLEOTIDE SEQUENCE</scope>
    <source>
        <strain evidence="2">NBC_00283</strain>
    </source>
</reference>
<dbReference type="EMBL" id="CP108057">
    <property type="protein sequence ID" value="WUO45434.1"/>
    <property type="molecule type" value="Genomic_DNA"/>
</dbReference>
<proteinExistence type="predicted"/>
<keyword evidence="1" id="KW-0175">Coiled coil</keyword>
<dbReference type="Proteomes" id="UP001432075">
    <property type="component" value="Chromosome"/>
</dbReference>